<dbReference type="EMBL" id="JAKKPZ010000002">
    <property type="protein sequence ID" value="KAI1725241.1"/>
    <property type="molecule type" value="Genomic_DNA"/>
</dbReference>
<dbReference type="PANTHER" id="PTHR20955">
    <property type="entry name" value="PROTEIN JAGUNAL HOMOLOG 1"/>
    <property type="match status" value="1"/>
</dbReference>
<proteinExistence type="inferred from homology"/>
<evidence type="ECO:0000256" key="4">
    <source>
        <dbReference type="ARBA" id="ARBA00022824"/>
    </source>
</evidence>
<evidence type="ECO:0000256" key="3">
    <source>
        <dbReference type="ARBA" id="ARBA00022692"/>
    </source>
</evidence>
<keyword evidence="4" id="KW-0256">Endoplasmic reticulum</keyword>
<evidence type="ECO:0000313" key="8">
    <source>
        <dbReference type="EMBL" id="KAI1725241.1"/>
    </source>
</evidence>
<dbReference type="Proteomes" id="UP001201812">
    <property type="component" value="Unassembled WGS sequence"/>
</dbReference>
<keyword evidence="3 7" id="KW-0812">Transmembrane</keyword>
<comment type="subcellular location">
    <subcellularLocation>
        <location evidence="1">Endoplasmic reticulum membrane</location>
        <topology evidence="1">Multi-pass membrane protein</topology>
    </subcellularLocation>
</comment>
<dbReference type="GO" id="GO:0005789">
    <property type="term" value="C:endoplasmic reticulum membrane"/>
    <property type="evidence" value="ECO:0007669"/>
    <property type="project" value="UniProtKB-SubCell"/>
</dbReference>
<evidence type="ECO:0000313" key="9">
    <source>
        <dbReference type="Proteomes" id="UP001201812"/>
    </source>
</evidence>
<dbReference type="GO" id="GO:0016192">
    <property type="term" value="P:vesicle-mediated transport"/>
    <property type="evidence" value="ECO:0007669"/>
    <property type="project" value="TreeGrafter"/>
</dbReference>
<feature type="transmembrane region" description="Helical" evidence="7">
    <location>
        <begin position="158"/>
        <end position="181"/>
    </location>
</feature>
<dbReference type="PANTHER" id="PTHR20955:SF1">
    <property type="entry name" value="PROTEIN JAGUNAL HOMOLOG 1"/>
    <property type="match status" value="1"/>
</dbReference>
<name>A0AAD4NGM0_9BILA</name>
<feature type="transmembrane region" description="Helical" evidence="7">
    <location>
        <begin position="35"/>
        <end position="61"/>
    </location>
</feature>
<comment type="caution">
    <text evidence="8">The sequence shown here is derived from an EMBL/GenBank/DDBJ whole genome shotgun (WGS) entry which is preliminary data.</text>
</comment>
<evidence type="ECO:0000256" key="1">
    <source>
        <dbReference type="ARBA" id="ARBA00004477"/>
    </source>
</evidence>
<feature type="transmembrane region" description="Helical" evidence="7">
    <location>
        <begin position="114"/>
        <end position="133"/>
    </location>
</feature>
<feature type="transmembrane region" description="Helical" evidence="7">
    <location>
        <begin position="81"/>
        <end position="102"/>
    </location>
</feature>
<organism evidence="8 9">
    <name type="scientific">Ditylenchus destructor</name>
    <dbReference type="NCBI Taxonomy" id="166010"/>
    <lineage>
        <taxon>Eukaryota</taxon>
        <taxon>Metazoa</taxon>
        <taxon>Ecdysozoa</taxon>
        <taxon>Nematoda</taxon>
        <taxon>Chromadorea</taxon>
        <taxon>Rhabditida</taxon>
        <taxon>Tylenchina</taxon>
        <taxon>Tylenchomorpha</taxon>
        <taxon>Sphaerularioidea</taxon>
        <taxon>Anguinidae</taxon>
        <taxon>Anguininae</taxon>
        <taxon>Ditylenchus</taxon>
    </lineage>
</organism>
<evidence type="ECO:0000256" key="2">
    <source>
        <dbReference type="ARBA" id="ARBA00008462"/>
    </source>
</evidence>
<protein>
    <submittedName>
        <fullName evidence="8">Jagunal, ER re-organization during oogenesis domain-containing protein</fullName>
    </submittedName>
</protein>
<gene>
    <name evidence="8" type="ORF">DdX_01890</name>
</gene>
<dbReference type="GO" id="GO:0007029">
    <property type="term" value="P:endoplasmic reticulum organization"/>
    <property type="evidence" value="ECO:0007669"/>
    <property type="project" value="InterPro"/>
</dbReference>
<dbReference type="InterPro" id="IPR009787">
    <property type="entry name" value="Jagunal"/>
</dbReference>
<evidence type="ECO:0000256" key="5">
    <source>
        <dbReference type="ARBA" id="ARBA00022989"/>
    </source>
</evidence>
<keyword evidence="6 7" id="KW-0472">Membrane</keyword>
<accession>A0AAD4NGM0</accession>
<keyword evidence="5 7" id="KW-1133">Transmembrane helix</keyword>
<keyword evidence="9" id="KW-1185">Reference proteome</keyword>
<evidence type="ECO:0000256" key="6">
    <source>
        <dbReference type="ARBA" id="ARBA00023136"/>
    </source>
</evidence>
<dbReference type="AlphaFoldDB" id="A0AAD4NGM0"/>
<reference evidence="8" key="1">
    <citation type="submission" date="2022-01" db="EMBL/GenBank/DDBJ databases">
        <title>Genome Sequence Resource for Two Populations of Ditylenchus destructor, the Migratory Endoparasitic Phytonematode.</title>
        <authorList>
            <person name="Zhang H."/>
            <person name="Lin R."/>
            <person name="Xie B."/>
        </authorList>
    </citation>
    <scope>NUCLEOTIDE SEQUENCE</scope>
    <source>
        <strain evidence="8">BazhouSP</strain>
    </source>
</reference>
<dbReference type="Pfam" id="PF07086">
    <property type="entry name" value="Jagunal"/>
    <property type="match status" value="1"/>
</dbReference>
<sequence length="193" mass="22144">MAARGGLRPEGTDGNDFKHRQRVAASIKLSVQYKFYLKVLFATHFLVLIAMWIKIGGEIVFNDLKLAEPPTLWTKLDLPAAYPWECVWCLSFIPIIFALLSFPKNKAKLLSLHYYGQFGLGILPCAIGIGSQLPELWDYMTNSESKTPTFKGHFPMVILWYIFFLIAFQIHGFAMFFSYYLTASWTRDPKKSD</sequence>
<comment type="similarity">
    <text evidence="2">Belongs to the jagunal family.</text>
</comment>
<evidence type="ECO:0000256" key="7">
    <source>
        <dbReference type="SAM" id="Phobius"/>
    </source>
</evidence>